<dbReference type="Proteomes" id="UP000190322">
    <property type="component" value="Unassembled WGS sequence"/>
</dbReference>
<dbReference type="GO" id="GO:0004519">
    <property type="term" value="F:endonuclease activity"/>
    <property type="evidence" value="ECO:0007669"/>
    <property type="project" value="UniProtKB-KW"/>
</dbReference>
<protein>
    <submittedName>
        <fullName evidence="5">Restriction endonuclease subunit S</fullName>
    </submittedName>
</protein>
<dbReference type="SUPFAM" id="SSF116734">
    <property type="entry name" value="DNA methylase specificity domain"/>
    <property type="match status" value="2"/>
</dbReference>
<name>A0A1S9ZQD9_9GAMM</name>
<evidence type="ECO:0000256" key="3">
    <source>
        <dbReference type="ARBA" id="ARBA00023125"/>
    </source>
</evidence>
<feature type="domain" description="Type I restriction modification DNA specificity" evidence="4">
    <location>
        <begin position="39"/>
        <end position="175"/>
    </location>
</feature>
<dbReference type="CDD" id="cd17291">
    <property type="entry name" value="RMtype1_S_MgeORF438P-TRD-CR_like"/>
    <property type="match status" value="2"/>
</dbReference>
<dbReference type="AlphaFoldDB" id="A0A1S9ZQD9"/>
<dbReference type="GO" id="GO:0003677">
    <property type="term" value="F:DNA binding"/>
    <property type="evidence" value="ECO:0007669"/>
    <property type="project" value="UniProtKB-KW"/>
</dbReference>
<dbReference type="InterPro" id="IPR000055">
    <property type="entry name" value="Restrct_endonuc_typeI_TRD"/>
</dbReference>
<sequence>MKTNILTMIEQAEVAWKPLGEILVRTKGTKITAGQMKELHKENAPIKIFAGGKTFALVDFDDIPQKDINNEPSIIVKSRGIIEFEFYDKPFSHKNEMWSYHSQNENIETKFVYYFLKQNELHFQKIGSKMQMPQIATPDTDKFLIPIPPLELQKEIVKRLDILTELEATLEAELTLRKKQYQYYRDFLLSENELAKVGFEWKRLGEVVNLKRGKRLVRSELEETGEYAVYQNSLQPLGYYHQANCPSNSTFIITAGAAGEIGYSYTDFWAADDCYYLQCPKDKLNDRFVYHALMNQKQKIVGQVRKASVPRLGRNSIENIKIPIPPLDTQAKIVAILDKFDHLTSSITDGLPKEIELRRKQYEYYRELLLGFGM</sequence>
<proteinExistence type="inferred from homology"/>
<dbReference type="InterPro" id="IPR051212">
    <property type="entry name" value="Type-I_RE_S_subunit"/>
</dbReference>
<keyword evidence="3" id="KW-0238">DNA-binding</keyword>
<feature type="domain" description="Type I restriction modification DNA specificity" evidence="4">
    <location>
        <begin position="198"/>
        <end position="356"/>
    </location>
</feature>
<evidence type="ECO:0000313" key="5">
    <source>
        <dbReference type="EMBL" id="OOR85527.1"/>
    </source>
</evidence>
<keyword evidence="2" id="KW-0680">Restriction system</keyword>
<dbReference type="PANTHER" id="PTHR43140:SF1">
    <property type="entry name" value="TYPE I RESTRICTION ENZYME ECOKI SPECIFICITY SUBUNIT"/>
    <property type="match status" value="1"/>
</dbReference>
<keyword evidence="5" id="KW-0255">Endonuclease</keyword>
<dbReference type="GO" id="GO:0009307">
    <property type="term" value="P:DNA restriction-modification system"/>
    <property type="evidence" value="ECO:0007669"/>
    <property type="project" value="UniProtKB-KW"/>
</dbReference>
<reference evidence="5 6" key="1">
    <citation type="submission" date="2017-02" db="EMBL/GenBank/DDBJ databases">
        <title>Draft genome sequence of Moraxella canis CCUG 8415A type strain.</title>
        <authorList>
            <person name="Engstrom-Jakobsson H."/>
            <person name="Salva-Serra F."/>
            <person name="Thorell K."/>
            <person name="Gonzales-Siles L."/>
            <person name="Karlsson R."/>
            <person name="Boulund F."/>
            <person name="Engstrand L."/>
            <person name="Moore E."/>
        </authorList>
    </citation>
    <scope>NUCLEOTIDE SEQUENCE [LARGE SCALE GENOMIC DNA]</scope>
    <source>
        <strain evidence="5 6">CCUG 8415A</strain>
    </source>
</reference>
<keyword evidence="5" id="KW-0378">Hydrolase</keyword>
<evidence type="ECO:0000313" key="6">
    <source>
        <dbReference type="Proteomes" id="UP000190322"/>
    </source>
</evidence>
<dbReference type="Gene3D" id="3.90.220.20">
    <property type="entry name" value="DNA methylase specificity domains"/>
    <property type="match status" value="2"/>
</dbReference>
<dbReference type="RefSeq" id="WP_078255377.1">
    <property type="nucleotide sequence ID" value="NZ_MUXT01000001.1"/>
</dbReference>
<dbReference type="PANTHER" id="PTHR43140">
    <property type="entry name" value="TYPE-1 RESTRICTION ENZYME ECOKI SPECIFICITY PROTEIN"/>
    <property type="match status" value="1"/>
</dbReference>
<dbReference type="Pfam" id="PF01420">
    <property type="entry name" value="Methylase_S"/>
    <property type="match status" value="2"/>
</dbReference>
<comment type="caution">
    <text evidence="5">The sequence shown here is derived from an EMBL/GenBank/DDBJ whole genome shotgun (WGS) entry which is preliminary data.</text>
</comment>
<keyword evidence="5" id="KW-0540">Nuclease</keyword>
<comment type="similarity">
    <text evidence="1">Belongs to the type-I restriction system S methylase family.</text>
</comment>
<evidence type="ECO:0000256" key="1">
    <source>
        <dbReference type="ARBA" id="ARBA00010923"/>
    </source>
</evidence>
<accession>A0A1S9ZQD9</accession>
<organism evidence="5 6">
    <name type="scientific">Moraxella canis</name>
    <dbReference type="NCBI Taxonomy" id="90239"/>
    <lineage>
        <taxon>Bacteria</taxon>
        <taxon>Pseudomonadati</taxon>
        <taxon>Pseudomonadota</taxon>
        <taxon>Gammaproteobacteria</taxon>
        <taxon>Moraxellales</taxon>
        <taxon>Moraxellaceae</taxon>
        <taxon>Moraxella</taxon>
    </lineage>
</organism>
<dbReference type="InterPro" id="IPR044946">
    <property type="entry name" value="Restrct_endonuc_typeI_TRD_sf"/>
</dbReference>
<gene>
    <name evidence="5" type="ORF">B0180_01695</name>
</gene>
<dbReference type="EMBL" id="MUXT01000001">
    <property type="protein sequence ID" value="OOR85527.1"/>
    <property type="molecule type" value="Genomic_DNA"/>
</dbReference>
<evidence type="ECO:0000259" key="4">
    <source>
        <dbReference type="Pfam" id="PF01420"/>
    </source>
</evidence>
<evidence type="ECO:0000256" key="2">
    <source>
        <dbReference type="ARBA" id="ARBA00022747"/>
    </source>
</evidence>